<organism evidence="1 2">
    <name type="scientific">Cricetulus griseus</name>
    <name type="common">Chinese hamster</name>
    <name type="synonym">Cricetulus barabensis griseus</name>
    <dbReference type="NCBI Taxonomy" id="10029"/>
    <lineage>
        <taxon>Eukaryota</taxon>
        <taxon>Metazoa</taxon>
        <taxon>Chordata</taxon>
        <taxon>Craniata</taxon>
        <taxon>Vertebrata</taxon>
        <taxon>Euteleostomi</taxon>
        <taxon>Mammalia</taxon>
        <taxon>Eutheria</taxon>
        <taxon>Euarchontoglires</taxon>
        <taxon>Glires</taxon>
        <taxon>Rodentia</taxon>
        <taxon>Myomorpha</taxon>
        <taxon>Muroidea</taxon>
        <taxon>Cricetidae</taxon>
        <taxon>Cricetinae</taxon>
        <taxon>Cricetulus</taxon>
    </lineage>
</organism>
<accession>G3HK96</accession>
<dbReference type="InParanoid" id="G3HK96"/>
<dbReference type="Proteomes" id="UP000001075">
    <property type="component" value="Unassembled WGS sequence"/>
</dbReference>
<protein>
    <submittedName>
        <fullName evidence="1">Uncharacterized protein</fullName>
    </submittedName>
</protein>
<evidence type="ECO:0000313" key="1">
    <source>
        <dbReference type="EMBL" id="EGV91888.1"/>
    </source>
</evidence>
<sequence>MGVTRMCGVCEGLDLKPHGSREKQFTVHLDEREARGNRSQRNVTEGQTEAFLGFIPTSRHQGLEEDSPVSMHA</sequence>
<proteinExistence type="predicted"/>
<name>G3HK96_CRIGR</name>
<evidence type="ECO:0000313" key="2">
    <source>
        <dbReference type="Proteomes" id="UP000001075"/>
    </source>
</evidence>
<gene>
    <name evidence="1" type="ORF">I79_011114</name>
</gene>
<dbReference type="EMBL" id="JH000455">
    <property type="protein sequence ID" value="EGV91888.1"/>
    <property type="molecule type" value="Genomic_DNA"/>
</dbReference>
<dbReference type="AlphaFoldDB" id="G3HK96"/>
<reference evidence="2" key="1">
    <citation type="journal article" date="2011" name="Nat. Biotechnol.">
        <title>The genomic sequence of the Chinese hamster ovary (CHO)-K1 cell line.</title>
        <authorList>
            <person name="Xu X."/>
            <person name="Nagarajan H."/>
            <person name="Lewis N.E."/>
            <person name="Pan S."/>
            <person name="Cai Z."/>
            <person name="Liu X."/>
            <person name="Chen W."/>
            <person name="Xie M."/>
            <person name="Wang W."/>
            <person name="Hammond S."/>
            <person name="Andersen M.R."/>
            <person name="Neff N."/>
            <person name="Passarelli B."/>
            <person name="Koh W."/>
            <person name="Fan H.C."/>
            <person name="Wang J."/>
            <person name="Gui Y."/>
            <person name="Lee K.H."/>
            <person name="Betenbaugh M.J."/>
            <person name="Quake S.R."/>
            <person name="Famili I."/>
            <person name="Palsson B.O."/>
            <person name="Wang J."/>
        </authorList>
    </citation>
    <scope>NUCLEOTIDE SEQUENCE [LARGE SCALE GENOMIC DNA]</scope>
    <source>
        <strain evidence="2">CHO K1 cell line</strain>
    </source>
</reference>